<accession>A0A0M9WJ01</accession>
<proteinExistence type="predicted"/>
<reference evidence="2 3" key="1">
    <citation type="submission" date="2015-08" db="EMBL/GenBank/DDBJ databases">
        <title>Genome sequencing of Penicillium nordicum.</title>
        <authorList>
            <person name="Nguyen H.D."/>
            <person name="Seifert K.A."/>
        </authorList>
    </citation>
    <scope>NUCLEOTIDE SEQUENCE [LARGE SCALE GENOMIC DNA]</scope>
    <source>
        <strain evidence="2 3">DAOMC 185683</strain>
    </source>
</reference>
<feature type="region of interest" description="Disordered" evidence="1">
    <location>
        <begin position="1"/>
        <end position="26"/>
    </location>
</feature>
<evidence type="ECO:0000256" key="1">
    <source>
        <dbReference type="SAM" id="MobiDB-lite"/>
    </source>
</evidence>
<dbReference type="AlphaFoldDB" id="A0A0M9WJ01"/>
<name>A0A0M9WJ01_9EURO</name>
<organism evidence="2 3">
    <name type="scientific">Penicillium nordicum</name>
    <dbReference type="NCBI Taxonomy" id="229535"/>
    <lineage>
        <taxon>Eukaryota</taxon>
        <taxon>Fungi</taxon>
        <taxon>Dikarya</taxon>
        <taxon>Ascomycota</taxon>
        <taxon>Pezizomycotina</taxon>
        <taxon>Eurotiomycetes</taxon>
        <taxon>Eurotiomycetidae</taxon>
        <taxon>Eurotiales</taxon>
        <taxon>Aspergillaceae</taxon>
        <taxon>Penicillium</taxon>
    </lineage>
</organism>
<evidence type="ECO:0000313" key="3">
    <source>
        <dbReference type="Proteomes" id="UP000037696"/>
    </source>
</evidence>
<keyword evidence="3" id="KW-1185">Reference proteome</keyword>
<sequence>MLAALLSRDSIPVEEGSRPNSSSSGLLTISPAVTLSNKQQDTLLASISEPYLKLGVSGITMHGLLGNSPYACLESML</sequence>
<comment type="caution">
    <text evidence="2">The sequence shown here is derived from an EMBL/GenBank/DDBJ whole genome shotgun (WGS) entry which is preliminary data.</text>
</comment>
<dbReference type="Proteomes" id="UP000037696">
    <property type="component" value="Unassembled WGS sequence"/>
</dbReference>
<gene>
    <name evidence="2" type="ORF">ACN38_g2318</name>
</gene>
<evidence type="ECO:0000313" key="2">
    <source>
        <dbReference type="EMBL" id="KOS46723.1"/>
    </source>
</evidence>
<protein>
    <submittedName>
        <fullName evidence="2">Uncharacterized protein</fullName>
    </submittedName>
</protein>
<dbReference type="EMBL" id="LHQQ01000025">
    <property type="protein sequence ID" value="KOS46723.1"/>
    <property type="molecule type" value="Genomic_DNA"/>
</dbReference>